<evidence type="ECO:0000313" key="2">
    <source>
        <dbReference type="EMBL" id="PJC23685.1"/>
    </source>
</evidence>
<keyword evidence="1" id="KW-1133">Transmembrane helix</keyword>
<accession>A0A2M8ELU0</accession>
<name>A0A2M8ELU0_UNCKA</name>
<feature type="transmembrane region" description="Helical" evidence="1">
    <location>
        <begin position="349"/>
        <end position="366"/>
    </location>
</feature>
<feature type="transmembrane region" description="Helical" evidence="1">
    <location>
        <begin position="151"/>
        <end position="170"/>
    </location>
</feature>
<feature type="transmembrane region" description="Helical" evidence="1">
    <location>
        <begin position="311"/>
        <end position="337"/>
    </location>
</feature>
<dbReference type="AlphaFoldDB" id="A0A2M8ELU0"/>
<evidence type="ECO:0000313" key="3">
    <source>
        <dbReference type="Proteomes" id="UP000229756"/>
    </source>
</evidence>
<feature type="transmembrane region" description="Helical" evidence="1">
    <location>
        <begin position="12"/>
        <end position="30"/>
    </location>
</feature>
<feature type="transmembrane region" description="Helical" evidence="1">
    <location>
        <begin position="96"/>
        <end position="117"/>
    </location>
</feature>
<feature type="transmembrane region" description="Helical" evidence="1">
    <location>
        <begin position="124"/>
        <end position="145"/>
    </location>
</feature>
<proteinExistence type="predicted"/>
<reference evidence="3" key="1">
    <citation type="submission" date="2017-09" db="EMBL/GenBank/DDBJ databases">
        <title>Depth-based differentiation of microbial function through sediment-hosted aquifers and enrichment of novel symbionts in the deep terrestrial subsurface.</title>
        <authorList>
            <person name="Probst A.J."/>
            <person name="Ladd B."/>
            <person name="Jarett J.K."/>
            <person name="Geller-Mcgrath D.E."/>
            <person name="Sieber C.M.K."/>
            <person name="Emerson J.B."/>
            <person name="Anantharaman K."/>
            <person name="Thomas B.C."/>
            <person name="Malmstrom R."/>
            <person name="Stieglmeier M."/>
            <person name="Klingl A."/>
            <person name="Woyke T."/>
            <person name="Ryan C.M."/>
            <person name="Banfield J.F."/>
        </authorList>
    </citation>
    <scope>NUCLEOTIDE SEQUENCE [LARGE SCALE GENOMIC DNA]</scope>
</reference>
<dbReference type="EMBL" id="PFSJ01000018">
    <property type="protein sequence ID" value="PJC23685.1"/>
    <property type="molecule type" value="Genomic_DNA"/>
</dbReference>
<feature type="transmembrane region" description="Helical" evidence="1">
    <location>
        <begin position="216"/>
        <end position="236"/>
    </location>
</feature>
<keyword evidence="1" id="KW-0812">Transmembrane</keyword>
<sequence length="688" mass="79444">MKPFGGKFFQYIVLTIIGVVFLIYAFTLAYKRYVNFEYGKFDLGNMSQMVWNTSRGRFMEVTDQFGTNMPRWGMSHVDPILAVFAPIYLFYDNPMILVFVQHVVIISAIFPIYLLCIKRFKNKIVSFSVVLTYLMYPAIGFTLVWTGYHGISFVAPFFIWLVWILEKNDFFGKKTTSQKGLIIYWILIILMLLGKEEVGAILSVYALFIYSKNKKLAIQTFLISFIWFAFAFFIVIPAYSDLRKQSIDTFIEKTAMFDGNPDGIDQGNFFIHRYEYLGSTYGEMIKNSISRPWLITNVVFSKDKLLALNNLFGPLGYLVFLVPVWIVSVPDLAIVLLSKDEIFDISNHRIAFMISALFLSYIYFLSRFKIFDKKILNVSYRVIFSISILFVTFYFSLITKNPIYVSVESLIQNKIIGKVFSKSNDAFISYKLGEIRRASIPRNDNECLNEMSDLISDKNPEIYSGPDYLGAQSSNRLVNALYPARYWDADLILSDIFETKTIGPLDYSGWTFNKETLRRLIESNNYRHVYSCGKISAFEKGKINDFSTFVELASYKDFDRSKVEFGTDRIKLNLSTEYIKVSEKISRHGAGYIRILLQKVGGNFLDKATFWTFENVEDKNEKFVVIDYLSNGFMGSLDRSDYGQLVLETYYPIIPERFSAGKYNVFFGVGDLLNAKEIFIGQTELVND</sequence>
<dbReference type="Proteomes" id="UP000229756">
    <property type="component" value="Unassembled WGS sequence"/>
</dbReference>
<dbReference type="InterPro" id="IPR018650">
    <property type="entry name" value="STSV1_Orf64"/>
</dbReference>
<feature type="transmembrane region" description="Helical" evidence="1">
    <location>
        <begin position="182"/>
        <end position="210"/>
    </location>
</feature>
<organism evidence="2 3">
    <name type="scientific">candidate division WWE3 bacterium CG_4_9_14_0_2_um_filter_35_11</name>
    <dbReference type="NCBI Taxonomy" id="1975077"/>
    <lineage>
        <taxon>Bacteria</taxon>
        <taxon>Katanobacteria</taxon>
    </lineage>
</organism>
<feature type="transmembrane region" description="Helical" evidence="1">
    <location>
        <begin position="378"/>
        <end position="397"/>
    </location>
</feature>
<keyword evidence="1" id="KW-0472">Membrane</keyword>
<comment type="caution">
    <text evidence="2">The sequence shown here is derived from an EMBL/GenBank/DDBJ whole genome shotgun (WGS) entry which is preliminary data.</text>
</comment>
<dbReference type="Pfam" id="PF09852">
    <property type="entry name" value="DUF2079"/>
    <property type="match status" value="1"/>
</dbReference>
<gene>
    <name evidence="2" type="ORF">CO058_02330</name>
</gene>
<evidence type="ECO:0000256" key="1">
    <source>
        <dbReference type="SAM" id="Phobius"/>
    </source>
</evidence>
<protein>
    <recommendedName>
        <fullName evidence="4">DUF2079 domain-containing protein</fullName>
    </recommendedName>
</protein>
<evidence type="ECO:0008006" key="4">
    <source>
        <dbReference type="Google" id="ProtNLM"/>
    </source>
</evidence>